<dbReference type="GO" id="GO:0055085">
    <property type="term" value="P:transmembrane transport"/>
    <property type="evidence" value="ECO:0007669"/>
    <property type="project" value="TreeGrafter"/>
</dbReference>
<comment type="caution">
    <text evidence="3">The sequence shown here is derived from an EMBL/GenBank/DDBJ whole genome shotgun (WGS) entry which is preliminary data.</text>
</comment>
<dbReference type="InterPro" id="IPR005618">
    <property type="entry name" value="OMPW"/>
</dbReference>
<comment type="similarity">
    <text evidence="1">Belongs to the OmpW/AlkL family.</text>
</comment>
<dbReference type="PANTHER" id="PTHR36920">
    <property type="match status" value="1"/>
</dbReference>
<dbReference type="EMBL" id="SRXW01000002">
    <property type="protein sequence ID" value="TGY88783.1"/>
    <property type="molecule type" value="Genomic_DNA"/>
</dbReference>
<sequence>MRSNLVFGLIFGLGLVSLSCPAQAQDNPTGSAYATETYPSDFRRWLLHVDVANVFTNESAEVAVGGAPVPNGSVSMADNQTISFDVSYFLTPNLAINVYAGYPPRAHIKGAGTLEAFGTLASANYGPLTVSGEYHFSDLGAFRPYVGVGVTYAVFLNVDDAALSDVNVENAFGPALKLGLDYDISERWTLHGYVQQVWLSTDVSATVGGVPASAKVAIDPTIVGVGLGYRF</sequence>
<keyword evidence="4" id="KW-1185">Reference proteome</keyword>
<dbReference type="RefSeq" id="WP_135995322.1">
    <property type="nucleotide sequence ID" value="NZ_CP071057.1"/>
</dbReference>
<gene>
    <name evidence="3" type="ORF">E5163_06495</name>
</gene>
<dbReference type="Pfam" id="PF03922">
    <property type="entry name" value="OmpW"/>
    <property type="match status" value="1"/>
</dbReference>
<dbReference type="Proteomes" id="UP000308054">
    <property type="component" value="Unassembled WGS sequence"/>
</dbReference>
<protein>
    <submittedName>
        <fullName evidence="3">OmpW family protein</fullName>
    </submittedName>
</protein>
<organism evidence="3 4">
    <name type="scientific">Marinicauda algicola</name>
    <dbReference type="NCBI Taxonomy" id="2029849"/>
    <lineage>
        <taxon>Bacteria</taxon>
        <taxon>Pseudomonadati</taxon>
        <taxon>Pseudomonadota</taxon>
        <taxon>Alphaproteobacteria</taxon>
        <taxon>Maricaulales</taxon>
        <taxon>Maricaulaceae</taxon>
        <taxon>Marinicauda</taxon>
    </lineage>
</organism>
<dbReference type="AlphaFoldDB" id="A0A4S2H081"/>
<dbReference type="PANTHER" id="PTHR36920:SF1">
    <property type="entry name" value="OUTER MEMBRANE PROTEIN W"/>
    <property type="match status" value="1"/>
</dbReference>
<evidence type="ECO:0000313" key="3">
    <source>
        <dbReference type="EMBL" id="TGY88783.1"/>
    </source>
</evidence>
<proteinExistence type="inferred from homology"/>
<dbReference type="InterPro" id="IPR011250">
    <property type="entry name" value="OMP/PagP_B-barrel"/>
</dbReference>
<feature type="signal peptide" evidence="2">
    <location>
        <begin position="1"/>
        <end position="24"/>
    </location>
</feature>
<evidence type="ECO:0000256" key="1">
    <source>
        <dbReference type="ARBA" id="ARBA00009330"/>
    </source>
</evidence>
<name>A0A4S2H081_9PROT</name>
<feature type="chain" id="PRO_5020340403" evidence="2">
    <location>
        <begin position="25"/>
        <end position="231"/>
    </location>
</feature>
<evidence type="ECO:0000313" key="4">
    <source>
        <dbReference type="Proteomes" id="UP000308054"/>
    </source>
</evidence>
<dbReference type="SUPFAM" id="SSF56925">
    <property type="entry name" value="OMPA-like"/>
    <property type="match status" value="1"/>
</dbReference>
<dbReference type="GO" id="GO:0019867">
    <property type="term" value="C:outer membrane"/>
    <property type="evidence" value="ECO:0007669"/>
    <property type="project" value="InterPro"/>
</dbReference>
<keyword evidence="2" id="KW-0732">Signal</keyword>
<evidence type="ECO:0000256" key="2">
    <source>
        <dbReference type="SAM" id="SignalP"/>
    </source>
</evidence>
<dbReference type="Gene3D" id="2.40.160.20">
    <property type="match status" value="1"/>
</dbReference>
<dbReference type="OrthoDB" id="9807574at2"/>
<reference evidence="3 4" key="1">
    <citation type="journal article" date="2017" name="Int. J. Syst. Evol. Microbiol.">
        <title>Marinicauda algicola sp. nov., isolated from a marine red alga Rhodosorus marinus.</title>
        <authorList>
            <person name="Jeong S.E."/>
            <person name="Jeon S.H."/>
            <person name="Chun B.H."/>
            <person name="Kim D.W."/>
            <person name="Jeon C.O."/>
        </authorList>
    </citation>
    <scope>NUCLEOTIDE SEQUENCE [LARGE SCALE GENOMIC DNA]</scope>
    <source>
        <strain evidence="3 4">JCM 31718</strain>
    </source>
</reference>
<dbReference type="PROSITE" id="PS51257">
    <property type="entry name" value="PROKAR_LIPOPROTEIN"/>
    <property type="match status" value="1"/>
</dbReference>
<accession>A0A4S2H081</accession>